<keyword evidence="2" id="KW-1185">Reference proteome</keyword>
<dbReference type="PANTHER" id="PTHR43611:SF3">
    <property type="entry name" value="FLAVIN MONONUCLEOTIDE HYDROLASE 1, CHLOROPLATIC"/>
    <property type="match status" value="1"/>
</dbReference>
<dbReference type="EMBL" id="FNAC01000013">
    <property type="protein sequence ID" value="SDD05070.1"/>
    <property type="molecule type" value="Genomic_DNA"/>
</dbReference>
<dbReference type="InterPro" id="IPR023214">
    <property type="entry name" value="HAD_sf"/>
</dbReference>
<proteinExistence type="predicted"/>
<dbReference type="Pfam" id="PF00702">
    <property type="entry name" value="Hydrolase"/>
    <property type="match status" value="1"/>
</dbReference>
<dbReference type="NCBIfam" id="TIGR01509">
    <property type="entry name" value="HAD-SF-IA-v3"/>
    <property type="match status" value="1"/>
</dbReference>
<dbReference type="Gene3D" id="1.10.150.240">
    <property type="entry name" value="Putative phosphatase, domain 2"/>
    <property type="match status" value="1"/>
</dbReference>
<dbReference type="CDD" id="cd02603">
    <property type="entry name" value="HAD_sEH-N_like"/>
    <property type="match status" value="1"/>
</dbReference>
<dbReference type="InterPro" id="IPR006439">
    <property type="entry name" value="HAD-SF_hydro_IA"/>
</dbReference>
<evidence type="ECO:0000313" key="1">
    <source>
        <dbReference type="EMBL" id="SDD05070.1"/>
    </source>
</evidence>
<evidence type="ECO:0000313" key="2">
    <source>
        <dbReference type="Proteomes" id="UP000199060"/>
    </source>
</evidence>
<dbReference type="InterPro" id="IPR023198">
    <property type="entry name" value="PGP-like_dom2"/>
</dbReference>
<protein>
    <submittedName>
        <fullName evidence="1">Putative hydrolase of the HAD superfamily</fullName>
    </submittedName>
</protein>
<accession>A0A1G6RK86</accession>
<dbReference type="RefSeq" id="WP_087939452.1">
    <property type="nucleotide sequence ID" value="NZ_FNAC01000013.1"/>
</dbReference>
<dbReference type="STRING" id="686796.SAMN04488104_101333"/>
<dbReference type="AlphaFoldDB" id="A0A1G6RK86"/>
<sequence>MKKTLDADFLIFDLGNVIIDIDYQKSIQLIKNELEEKYHPLVDDLYKTNFHYDYERGLIDSMTFRDAVRDYFEQAWSDEKIDTLWNNLLGTIPSERLELIKKLRSNYQIGALSNTNLIHIHEVNSILLRDHGLKNFDPVFDWVFFSHEMGLAKPQPEIYEKMLTDLGTSAERVVFFDDLAANVEGAKALGIQAVHVTGPKVIFDFFGDV</sequence>
<dbReference type="Proteomes" id="UP000199060">
    <property type="component" value="Unassembled WGS sequence"/>
</dbReference>
<name>A0A1G6RK86_9BACT</name>
<dbReference type="PRINTS" id="PR00413">
    <property type="entry name" value="HADHALOGNASE"/>
</dbReference>
<dbReference type="InterPro" id="IPR036412">
    <property type="entry name" value="HAD-like_sf"/>
</dbReference>
<dbReference type="Gene3D" id="3.40.50.1000">
    <property type="entry name" value="HAD superfamily/HAD-like"/>
    <property type="match status" value="1"/>
</dbReference>
<organism evidence="1 2">
    <name type="scientific">Algoriphagus faecimaris</name>
    <dbReference type="NCBI Taxonomy" id="686796"/>
    <lineage>
        <taxon>Bacteria</taxon>
        <taxon>Pseudomonadati</taxon>
        <taxon>Bacteroidota</taxon>
        <taxon>Cytophagia</taxon>
        <taxon>Cytophagales</taxon>
        <taxon>Cyclobacteriaceae</taxon>
        <taxon>Algoriphagus</taxon>
    </lineage>
</organism>
<dbReference type="SUPFAM" id="SSF56784">
    <property type="entry name" value="HAD-like"/>
    <property type="match status" value="1"/>
</dbReference>
<keyword evidence="1" id="KW-0378">Hydrolase</keyword>
<dbReference type="SFLD" id="SFLDG01129">
    <property type="entry name" value="C1.5:_HAD__Beta-PGM__Phosphata"/>
    <property type="match status" value="1"/>
</dbReference>
<dbReference type="GO" id="GO:0016787">
    <property type="term" value="F:hydrolase activity"/>
    <property type="evidence" value="ECO:0007669"/>
    <property type="project" value="UniProtKB-KW"/>
</dbReference>
<dbReference type="PANTHER" id="PTHR43611">
    <property type="entry name" value="ALPHA-D-GLUCOSE 1-PHOSPHATE PHOSPHATASE"/>
    <property type="match status" value="1"/>
</dbReference>
<gene>
    <name evidence="1" type="ORF">SAMN04488104_101333</name>
</gene>
<dbReference type="SFLD" id="SFLDS00003">
    <property type="entry name" value="Haloacid_Dehalogenase"/>
    <property type="match status" value="1"/>
</dbReference>
<reference evidence="2" key="1">
    <citation type="submission" date="2016-10" db="EMBL/GenBank/DDBJ databases">
        <authorList>
            <person name="Varghese N."/>
            <person name="Submissions S."/>
        </authorList>
    </citation>
    <scope>NUCLEOTIDE SEQUENCE [LARGE SCALE GENOMIC DNA]</scope>
    <source>
        <strain evidence="2">DSM 23095</strain>
    </source>
</reference>
<dbReference type="OrthoDB" id="9797415at2"/>